<dbReference type="PROSITE" id="PS50865">
    <property type="entry name" value="ZF_MYND_2"/>
    <property type="match status" value="1"/>
</dbReference>
<evidence type="ECO:0000256" key="3">
    <source>
        <dbReference type="ARBA" id="ARBA00022833"/>
    </source>
</evidence>
<keyword evidence="8" id="KW-1185">Reference proteome</keyword>
<evidence type="ECO:0000256" key="4">
    <source>
        <dbReference type="PROSITE-ProRule" id="PRU00134"/>
    </source>
</evidence>
<dbReference type="Gene3D" id="6.10.140.2220">
    <property type="match status" value="1"/>
</dbReference>
<organism evidence="7 8">
    <name type="scientific">Ophiobolus disseminans</name>
    <dbReference type="NCBI Taxonomy" id="1469910"/>
    <lineage>
        <taxon>Eukaryota</taxon>
        <taxon>Fungi</taxon>
        <taxon>Dikarya</taxon>
        <taxon>Ascomycota</taxon>
        <taxon>Pezizomycotina</taxon>
        <taxon>Dothideomycetes</taxon>
        <taxon>Pleosporomycetidae</taxon>
        <taxon>Pleosporales</taxon>
        <taxon>Pleosporineae</taxon>
        <taxon>Phaeosphaeriaceae</taxon>
        <taxon>Ophiobolus</taxon>
    </lineage>
</organism>
<accession>A0A6A6ZUP9</accession>
<dbReference type="Proteomes" id="UP000799424">
    <property type="component" value="Unassembled WGS sequence"/>
</dbReference>
<gene>
    <name evidence="7" type="ORF">CC86DRAFT_468095</name>
</gene>
<keyword evidence="1" id="KW-0479">Metal-binding</keyword>
<dbReference type="Pfam" id="PF01753">
    <property type="entry name" value="zf-MYND"/>
    <property type="match status" value="1"/>
</dbReference>
<proteinExistence type="predicted"/>
<keyword evidence="2 4" id="KW-0863">Zinc-finger</keyword>
<evidence type="ECO:0000313" key="7">
    <source>
        <dbReference type="EMBL" id="KAF2824790.1"/>
    </source>
</evidence>
<evidence type="ECO:0000259" key="6">
    <source>
        <dbReference type="PROSITE" id="PS50865"/>
    </source>
</evidence>
<name>A0A6A6ZUP9_9PLEO</name>
<evidence type="ECO:0000256" key="5">
    <source>
        <dbReference type="SAM" id="MobiDB-lite"/>
    </source>
</evidence>
<dbReference type="OrthoDB" id="432970at2759"/>
<keyword evidence="3" id="KW-0862">Zinc</keyword>
<feature type="domain" description="MYND-type" evidence="6">
    <location>
        <begin position="267"/>
        <end position="309"/>
    </location>
</feature>
<dbReference type="GO" id="GO:0008270">
    <property type="term" value="F:zinc ion binding"/>
    <property type="evidence" value="ECO:0007669"/>
    <property type="project" value="UniProtKB-KW"/>
</dbReference>
<evidence type="ECO:0000256" key="1">
    <source>
        <dbReference type="ARBA" id="ARBA00022723"/>
    </source>
</evidence>
<reference evidence="7" key="1">
    <citation type="journal article" date="2020" name="Stud. Mycol.">
        <title>101 Dothideomycetes genomes: a test case for predicting lifestyles and emergence of pathogens.</title>
        <authorList>
            <person name="Haridas S."/>
            <person name="Albert R."/>
            <person name="Binder M."/>
            <person name="Bloem J."/>
            <person name="Labutti K."/>
            <person name="Salamov A."/>
            <person name="Andreopoulos B."/>
            <person name="Baker S."/>
            <person name="Barry K."/>
            <person name="Bills G."/>
            <person name="Bluhm B."/>
            <person name="Cannon C."/>
            <person name="Castanera R."/>
            <person name="Culley D."/>
            <person name="Daum C."/>
            <person name="Ezra D."/>
            <person name="Gonzalez J."/>
            <person name="Henrissat B."/>
            <person name="Kuo A."/>
            <person name="Liang C."/>
            <person name="Lipzen A."/>
            <person name="Lutzoni F."/>
            <person name="Magnuson J."/>
            <person name="Mondo S."/>
            <person name="Nolan M."/>
            <person name="Ohm R."/>
            <person name="Pangilinan J."/>
            <person name="Park H.-J."/>
            <person name="Ramirez L."/>
            <person name="Alfaro M."/>
            <person name="Sun H."/>
            <person name="Tritt A."/>
            <person name="Yoshinaga Y."/>
            <person name="Zwiers L.-H."/>
            <person name="Turgeon B."/>
            <person name="Goodwin S."/>
            <person name="Spatafora J."/>
            <person name="Crous P."/>
            <person name="Grigoriev I."/>
        </authorList>
    </citation>
    <scope>NUCLEOTIDE SEQUENCE</scope>
    <source>
        <strain evidence="7">CBS 113818</strain>
    </source>
</reference>
<evidence type="ECO:0000256" key="2">
    <source>
        <dbReference type="ARBA" id="ARBA00022771"/>
    </source>
</evidence>
<dbReference type="AlphaFoldDB" id="A0A6A6ZUP9"/>
<evidence type="ECO:0000313" key="8">
    <source>
        <dbReference type="Proteomes" id="UP000799424"/>
    </source>
</evidence>
<dbReference type="SUPFAM" id="SSF144232">
    <property type="entry name" value="HIT/MYND zinc finger-like"/>
    <property type="match status" value="1"/>
</dbReference>
<sequence>MGAWRLGLFQSDHDLNIIWSLDNESRMLLNDFVVRGLQKSAMVIPNRRNQTDMSDSDKNLLIAIESLVAGLGSSIANDETTLYTYGSDEDADEAFIRTDFHHSVYANHCTRPGHVCRLLEQEPNLVTNGPSAVTQLIQKYTDEMHTEQRLSNPYGAAYTLVILGAYFMIGLQRDALAQMQQALYGLPGYHNGTPYNFGSMDCQDAQQAGGAAKADRPFPGSGLMNVRALNDAAPVDVLESLDDDLKKRLATEQATMKALALQPQSNCMVCDATSTHTGSALHTCAKCKRVLYCGMVCQKEDWKVHKQFCSMLATPNRKVASMYIGNRDPIMCSAGFKDRLVAPSPAKLEAIKRVDPTMAENMVAAQKELEAGPKRDDRDMKIIKKIN</sequence>
<dbReference type="InterPro" id="IPR002893">
    <property type="entry name" value="Znf_MYND"/>
</dbReference>
<protein>
    <recommendedName>
        <fullName evidence="6">MYND-type domain-containing protein</fullName>
    </recommendedName>
</protein>
<dbReference type="PROSITE" id="PS01360">
    <property type="entry name" value="ZF_MYND_1"/>
    <property type="match status" value="1"/>
</dbReference>
<feature type="region of interest" description="Disordered" evidence="5">
    <location>
        <begin position="367"/>
        <end position="387"/>
    </location>
</feature>
<dbReference type="EMBL" id="MU006229">
    <property type="protein sequence ID" value="KAF2824790.1"/>
    <property type="molecule type" value="Genomic_DNA"/>
</dbReference>